<dbReference type="InterPro" id="IPR036388">
    <property type="entry name" value="WH-like_DNA-bd_sf"/>
</dbReference>
<feature type="domain" description="RNA polymerase sigma-70 region 2" evidence="5">
    <location>
        <begin position="25"/>
        <end position="93"/>
    </location>
</feature>
<dbReference type="InterPro" id="IPR039425">
    <property type="entry name" value="RNA_pol_sigma-70-like"/>
</dbReference>
<dbReference type="InterPro" id="IPR014284">
    <property type="entry name" value="RNA_pol_sigma-70_dom"/>
</dbReference>
<dbReference type="GO" id="GO:0016987">
    <property type="term" value="F:sigma factor activity"/>
    <property type="evidence" value="ECO:0007669"/>
    <property type="project" value="UniProtKB-KW"/>
</dbReference>
<accession>A0A1I6GM73</accession>
<gene>
    <name evidence="7" type="ORF">SAMN04488005_1885</name>
</gene>
<keyword evidence="4" id="KW-0804">Transcription</keyword>
<dbReference type="PANTHER" id="PTHR43133:SF62">
    <property type="entry name" value="RNA POLYMERASE SIGMA FACTOR SIGZ"/>
    <property type="match status" value="1"/>
</dbReference>
<dbReference type="SUPFAM" id="SSF88946">
    <property type="entry name" value="Sigma2 domain of RNA polymerase sigma factors"/>
    <property type="match status" value="1"/>
</dbReference>
<evidence type="ECO:0000256" key="1">
    <source>
        <dbReference type="ARBA" id="ARBA00010641"/>
    </source>
</evidence>
<sequence length="180" mass="20152">MATREEIETYIDRVALGDRVAFAALYNATSAKLFGVTLRVLNNRAEADDALQEVYIKVWRAADRYQSNGLSPMTWLITIARNHAIDRLRTRKKGQTGLDEVAELADQAPGPEQQAIASSARAQINNCLDALPADRAEAVRRAYLDGDTYQDLADAMQVPLNTMRTWLRRSLIKLKDCLSQ</sequence>
<name>A0A1I6GM73_9RHOB</name>
<dbReference type="GO" id="GO:0006352">
    <property type="term" value="P:DNA-templated transcription initiation"/>
    <property type="evidence" value="ECO:0007669"/>
    <property type="project" value="InterPro"/>
</dbReference>
<dbReference type="AlphaFoldDB" id="A0A1I6GM73"/>
<dbReference type="InterPro" id="IPR013249">
    <property type="entry name" value="RNA_pol_sigma70_r4_t2"/>
</dbReference>
<dbReference type="RefSeq" id="WP_242650987.1">
    <property type="nucleotide sequence ID" value="NZ_FOYP01000001.1"/>
</dbReference>
<proteinExistence type="inferred from homology"/>
<dbReference type="Gene3D" id="1.10.1740.10">
    <property type="match status" value="1"/>
</dbReference>
<evidence type="ECO:0000313" key="7">
    <source>
        <dbReference type="EMBL" id="SFR43278.1"/>
    </source>
</evidence>
<dbReference type="InterPro" id="IPR013325">
    <property type="entry name" value="RNA_pol_sigma_r2"/>
</dbReference>
<keyword evidence="2" id="KW-0805">Transcription regulation</keyword>
<dbReference type="NCBIfam" id="TIGR02937">
    <property type="entry name" value="sigma70-ECF"/>
    <property type="match status" value="1"/>
</dbReference>
<organism evidence="7 8">
    <name type="scientific">Yoonia tamlensis</name>
    <dbReference type="NCBI Taxonomy" id="390270"/>
    <lineage>
        <taxon>Bacteria</taxon>
        <taxon>Pseudomonadati</taxon>
        <taxon>Pseudomonadota</taxon>
        <taxon>Alphaproteobacteria</taxon>
        <taxon>Rhodobacterales</taxon>
        <taxon>Paracoccaceae</taxon>
        <taxon>Yoonia</taxon>
    </lineage>
</organism>
<evidence type="ECO:0000256" key="3">
    <source>
        <dbReference type="ARBA" id="ARBA00023082"/>
    </source>
</evidence>
<dbReference type="Gene3D" id="1.10.10.10">
    <property type="entry name" value="Winged helix-like DNA-binding domain superfamily/Winged helix DNA-binding domain"/>
    <property type="match status" value="1"/>
</dbReference>
<dbReference type="GO" id="GO:0003677">
    <property type="term" value="F:DNA binding"/>
    <property type="evidence" value="ECO:0007669"/>
    <property type="project" value="InterPro"/>
</dbReference>
<protein>
    <submittedName>
        <fullName evidence="7">RNA polymerase sigma-70 factor, ECF subfamily</fullName>
    </submittedName>
</protein>
<comment type="similarity">
    <text evidence="1">Belongs to the sigma-70 factor family. ECF subfamily.</text>
</comment>
<dbReference type="STRING" id="390270.SAMN04488005_1885"/>
<dbReference type="SUPFAM" id="SSF88659">
    <property type="entry name" value="Sigma3 and sigma4 domains of RNA polymerase sigma factors"/>
    <property type="match status" value="1"/>
</dbReference>
<dbReference type="Proteomes" id="UP000199478">
    <property type="component" value="Unassembled WGS sequence"/>
</dbReference>
<evidence type="ECO:0000256" key="2">
    <source>
        <dbReference type="ARBA" id="ARBA00023015"/>
    </source>
</evidence>
<dbReference type="Pfam" id="PF04542">
    <property type="entry name" value="Sigma70_r2"/>
    <property type="match status" value="1"/>
</dbReference>
<dbReference type="EMBL" id="FOYP01000001">
    <property type="protein sequence ID" value="SFR43278.1"/>
    <property type="molecule type" value="Genomic_DNA"/>
</dbReference>
<dbReference type="NCBIfam" id="NF009167">
    <property type="entry name" value="PRK12514.1"/>
    <property type="match status" value="1"/>
</dbReference>
<evidence type="ECO:0000259" key="6">
    <source>
        <dbReference type="Pfam" id="PF08281"/>
    </source>
</evidence>
<evidence type="ECO:0000256" key="4">
    <source>
        <dbReference type="ARBA" id="ARBA00023163"/>
    </source>
</evidence>
<feature type="domain" description="RNA polymerase sigma factor 70 region 4 type 2" evidence="6">
    <location>
        <begin position="122"/>
        <end position="174"/>
    </location>
</feature>
<dbReference type="PANTHER" id="PTHR43133">
    <property type="entry name" value="RNA POLYMERASE ECF-TYPE SIGMA FACTO"/>
    <property type="match status" value="1"/>
</dbReference>
<dbReference type="Pfam" id="PF08281">
    <property type="entry name" value="Sigma70_r4_2"/>
    <property type="match status" value="1"/>
</dbReference>
<evidence type="ECO:0000259" key="5">
    <source>
        <dbReference type="Pfam" id="PF04542"/>
    </source>
</evidence>
<evidence type="ECO:0000313" key="8">
    <source>
        <dbReference type="Proteomes" id="UP000199478"/>
    </source>
</evidence>
<dbReference type="InterPro" id="IPR007627">
    <property type="entry name" value="RNA_pol_sigma70_r2"/>
</dbReference>
<keyword evidence="8" id="KW-1185">Reference proteome</keyword>
<reference evidence="8" key="1">
    <citation type="submission" date="2016-10" db="EMBL/GenBank/DDBJ databases">
        <authorList>
            <person name="Varghese N."/>
            <person name="Submissions S."/>
        </authorList>
    </citation>
    <scope>NUCLEOTIDE SEQUENCE [LARGE SCALE GENOMIC DNA]</scope>
    <source>
        <strain evidence="8">DSM 26879</strain>
    </source>
</reference>
<keyword evidence="3" id="KW-0731">Sigma factor</keyword>
<dbReference type="InterPro" id="IPR013324">
    <property type="entry name" value="RNA_pol_sigma_r3/r4-like"/>
</dbReference>